<dbReference type="NCBIfam" id="NF007797">
    <property type="entry name" value="PRK10502.1"/>
    <property type="match status" value="1"/>
</dbReference>
<comment type="caution">
    <text evidence="3">The sequence shown here is derived from an EMBL/GenBank/DDBJ whole genome shotgun (WGS) entry which is preliminary data.</text>
</comment>
<reference evidence="3 4" key="2">
    <citation type="journal article" date="2015" name="Genome Announc.">
        <title>Genome Sequence of Anoxybacillus flavithermus Strain AK1, a Thermophile Isolated from a Hot Spring in Saudi Arabia.</title>
        <authorList>
            <person name="Khalil A."/>
            <person name="Sivakumar N."/>
            <person name="Qarawi S."/>
        </authorList>
    </citation>
    <scope>NUCLEOTIDE SEQUENCE [LARGE SCALE GENOMIC DNA]</scope>
    <source>
        <strain evidence="3 4">AK1</strain>
    </source>
</reference>
<gene>
    <name evidence="3" type="ORF">H919_13305</name>
</gene>
<reference evidence="3 4" key="1">
    <citation type="submission" date="2013-03" db="EMBL/GenBank/DDBJ databases">
        <title>Assembly of a new bacterial strain Anoxybacillus flavithermus AK1.</title>
        <authorList>
            <person name="Rajan I."/>
            <person name="PoliReddy D."/>
            <person name="Sugumar T."/>
            <person name="Rathinam K."/>
            <person name="Alqarawi S."/>
            <person name="Khalil A.B."/>
            <person name="Sivakumar N."/>
        </authorList>
    </citation>
    <scope>NUCLEOTIDE SEQUENCE [LARGE SCALE GENOMIC DNA]</scope>
    <source>
        <strain evidence="3 4">AK1</strain>
    </source>
</reference>
<evidence type="ECO:0000313" key="3">
    <source>
        <dbReference type="EMBL" id="EMT44839.1"/>
    </source>
</evidence>
<dbReference type="PATRIC" id="fig|1297581.3.peg.2683"/>
<dbReference type="EMBL" id="APCD01000037">
    <property type="protein sequence ID" value="EMT44839.1"/>
    <property type="molecule type" value="Genomic_DNA"/>
</dbReference>
<protein>
    <submittedName>
        <fullName evidence="3">Acyl transferase</fullName>
    </submittedName>
</protein>
<dbReference type="Gene3D" id="2.160.10.10">
    <property type="entry name" value="Hexapeptide repeat proteins"/>
    <property type="match status" value="1"/>
</dbReference>
<evidence type="ECO:0000313" key="4">
    <source>
        <dbReference type="Proteomes" id="UP000012085"/>
    </source>
</evidence>
<dbReference type="GO" id="GO:0005829">
    <property type="term" value="C:cytosol"/>
    <property type="evidence" value="ECO:0007669"/>
    <property type="project" value="TreeGrafter"/>
</dbReference>
<proteinExistence type="inferred from homology"/>
<dbReference type="SUPFAM" id="SSF51161">
    <property type="entry name" value="Trimeric LpxA-like enzymes"/>
    <property type="match status" value="1"/>
</dbReference>
<dbReference type="InterPro" id="IPR011004">
    <property type="entry name" value="Trimer_LpxA-like_sf"/>
</dbReference>
<keyword evidence="2 3" id="KW-0808">Transferase</keyword>
<name>M8DVN4_9BACL</name>
<evidence type="ECO:0000256" key="1">
    <source>
        <dbReference type="ARBA" id="ARBA00007274"/>
    </source>
</evidence>
<evidence type="ECO:0000256" key="2">
    <source>
        <dbReference type="ARBA" id="ARBA00022679"/>
    </source>
</evidence>
<comment type="similarity">
    <text evidence="1">Belongs to the transferase hexapeptide repeat family.</text>
</comment>
<dbReference type="AlphaFoldDB" id="M8DVN4"/>
<dbReference type="PANTHER" id="PTHR23416:SF23">
    <property type="entry name" value="ACETYLTRANSFERASE C18B11.09C-RELATED"/>
    <property type="match status" value="1"/>
</dbReference>
<dbReference type="InterPro" id="IPR051159">
    <property type="entry name" value="Hexapeptide_acetyltransf"/>
</dbReference>
<accession>M8DVN4</accession>
<dbReference type="CDD" id="cd05825">
    <property type="entry name" value="LbH_wcaF_like"/>
    <property type="match status" value="1"/>
</dbReference>
<dbReference type="GO" id="GO:0008374">
    <property type="term" value="F:O-acyltransferase activity"/>
    <property type="evidence" value="ECO:0007669"/>
    <property type="project" value="TreeGrafter"/>
</dbReference>
<sequence length="137" mass="15083">MFGAKIGKGVKVRASAKFTYPWKVSIGDYSWIGDNVKLYSLDEIIIGSNCVISQESYLCTGSHDIKDPYFGLITKPIVIKDGAWIASDVFVYPGVTIHEMAVVAARSTVVRDVPANEVHAGSPAKFVKKRFEEDELL</sequence>
<dbReference type="Proteomes" id="UP000012085">
    <property type="component" value="Unassembled WGS sequence"/>
</dbReference>
<dbReference type="PANTHER" id="PTHR23416">
    <property type="entry name" value="SIALIC ACID SYNTHASE-RELATED"/>
    <property type="match status" value="1"/>
</dbReference>
<organism evidence="3 4">
    <name type="scientific">Anoxybacillus flavithermus AK1</name>
    <dbReference type="NCBI Taxonomy" id="1297581"/>
    <lineage>
        <taxon>Bacteria</taxon>
        <taxon>Bacillati</taxon>
        <taxon>Bacillota</taxon>
        <taxon>Bacilli</taxon>
        <taxon>Bacillales</taxon>
        <taxon>Anoxybacillaceae</taxon>
        <taxon>Anoxybacillus</taxon>
    </lineage>
</organism>